<dbReference type="AlphaFoldDB" id="A0A6V2A6S6"/>
<keyword evidence="1" id="KW-1003">Cell membrane</keyword>
<evidence type="ECO:0000256" key="5">
    <source>
        <dbReference type="SAM" id="Phobius"/>
    </source>
</evidence>
<feature type="transmembrane region" description="Helical" evidence="5">
    <location>
        <begin position="93"/>
        <end position="110"/>
    </location>
</feature>
<dbReference type="InterPro" id="IPR003844">
    <property type="entry name" value="UPF0060"/>
</dbReference>
<evidence type="ECO:0000313" key="6">
    <source>
        <dbReference type="EMBL" id="CAE4578982.1"/>
    </source>
</evidence>
<organism evidence="7">
    <name type="scientific">Ditylum brightwellii</name>
    <dbReference type="NCBI Taxonomy" id="49249"/>
    <lineage>
        <taxon>Eukaryota</taxon>
        <taxon>Sar</taxon>
        <taxon>Stramenopiles</taxon>
        <taxon>Ochrophyta</taxon>
        <taxon>Bacillariophyta</taxon>
        <taxon>Mediophyceae</taxon>
        <taxon>Lithodesmiophycidae</taxon>
        <taxon>Lithodesmiales</taxon>
        <taxon>Lithodesmiaceae</taxon>
        <taxon>Ditylum</taxon>
    </lineage>
</organism>
<evidence type="ECO:0000256" key="3">
    <source>
        <dbReference type="ARBA" id="ARBA00022989"/>
    </source>
</evidence>
<accession>A0A6V2A6S6</accession>
<evidence type="ECO:0000256" key="4">
    <source>
        <dbReference type="ARBA" id="ARBA00023136"/>
    </source>
</evidence>
<keyword evidence="3 5" id="KW-1133">Transmembrane helix</keyword>
<name>A0A6V2A6S6_9STRA</name>
<dbReference type="PANTHER" id="PTHR36116:SF1">
    <property type="entry name" value="UPF0060 MEMBRANE PROTEIN YNFA"/>
    <property type="match status" value="1"/>
</dbReference>
<dbReference type="EMBL" id="HBNS01000757">
    <property type="protein sequence ID" value="CAE4578982.1"/>
    <property type="molecule type" value="Transcribed_RNA"/>
</dbReference>
<sequence length="169" mass="18583">MPSSLLSLKQTYDFNSPPPSTSQVLVNSKSSFQIKMNDTTWEDESPDNDVQFKWTPTKVILSIFLFVAAGLAEVGGGWLVWAAVRGNSAGKKPWWTAIIGSIVLVIYGFIPCLQPTDSFGRLYAVYGGFFIVLSFLLGWILDGDKPDRGDLVGASIALFGVLVTQFWPR</sequence>
<keyword evidence="4 5" id="KW-0472">Membrane</keyword>
<dbReference type="GO" id="GO:0005886">
    <property type="term" value="C:plasma membrane"/>
    <property type="evidence" value="ECO:0007669"/>
    <property type="project" value="TreeGrafter"/>
</dbReference>
<feature type="transmembrane region" description="Helical" evidence="5">
    <location>
        <begin position="122"/>
        <end position="141"/>
    </location>
</feature>
<evidence type="ECO:0000256" key="1">
    <source>
        <dbReference type="ARBA" id="ARBA00022475"/>
    </source>
</evidence>
<feature type="transmembrane region" description="Helical" evidence="5">
    <location>
        <begin position="59"/>
        <end position="81"/>
    </location>
</feature>
<dbReference type="PANTHER" id="PTHR36116">
    <property type="entry name" value="UPF0060 MEMBRANE PROTEIN YNFA"/>
    <property type="match status" value="1"/>
</dbReference>
<evidence type="ECO:0000313" key="7">
    <source>
        <dbReference type="EMBL" id="CAE4578984.1"/>
    </source>
</evidence>
<proteinExistence type="predicted"/>
<dbReference type="EMBL" id="HBNS01000758">
    <property type="protein sequence ID" value="CAE4578984.1"/>
    <property type="molecule type" value="Transcribed_RNA"/>
</dbReference>
<keyword evidence="2 5" id="KW-0812">Transmembrane</keyword>
<dbReference type="SUPFAM" id="SSF103481">
    <property type="entry name" value="Multidrug resistance efflux transporter EmrE"/>
    <property type="match status" value="1"/>
</dbReference>
<dbReference type="Pfam" id="PF02694">
    <property type="entry name" value="UPF0060"/>
    <property type="match status" value="1"/>
</dbReference>
<feature type="transmembrane region" description="Helical" evidence="5">
    <location>
        <begin position="148"/>
        <end position="167"/>
    </location>
</feature>
<dbReference type="InterPro" id="IPR037185">
    <property type="entry name" value="EmrE-like"/>
</dbReference>
<gene>
    <name evidence="6" type="ORF">DBRI00130_LOCUS597</name>
    <name evidence="7" type="ORF">DBRI00130_LOCUS598</name>
</gene>
<evidence type="ECO:0000256" key="2">
    <source>
        <dbReference type="ARBA" id="ARBA00022692"/>
    </source>
</evidence>
<reference evidence="7" key="1">
    <citation type="submission" date="2021-01" db="EMBL/GenBank/DDBJ databases">
        <authorList>
            <person name="Corre E."/>
            <person name="Pelletier E."/>
            <person name="Niang G."/>
            <person name="Scheremetjew M."/>
            <person name="Finn R."/>
            <person name="Kale V."/>
            <person name="Holt S."/>
            <person name="Cochrane G."/>
            <person name="Meng A."/>
            <person name="Brown T."/>
            <person name="Cohen L."/>
        </authorList>
    </citation>
    <scope>NUCLEOTIDE SEQUENCE</scope>
    <source>
        <strain evidence="7">GSO104</strain>
    </source>
</reference>
<protein>
    <submittedName>
        <fullName evidence="7">Uncharacterized protein</fullName>
    </submittedName>
</protein>